<feature type="region of interest" description="Disordered" evidence="1">
    <location>
        <begin position="1"/>
        <end position="66"/>
    </location>
</feature>
<sequence>MPGARPPTGRSRRHPDPRPRRCSPPGRGPPGRRRAESFCAAPSGRAEMRGTARQTSSGARKRKKRL</sequence>
<keyword evidence="3" id="KW-1185">Reference proteome</keyword>
<reference evidence="2 3" key="1">
    <citation type="submission" date="2013-02" db="EMBL/GenBank/DDBJ databases">
        <title>Draft Genome Sequence of Streptomyces afghaniensis, Which Produces Compounds of the Julimycin B-Complex.</title>
        <authorList>
            <person name="Gruening B.A."/>
            <person name="Praeg A."/>
            <person name="Erxleben A."/>
            <person name="Guenther S."/>
            <person name="Fiedler H.-P."/>
            <person name="Goodfellow M."/>
            <person name="Mueller M."/>
        </authorList>
    </citation>
    <scope>NUCLEOTIDE SEQUENCE [LARGE SCALE GENOMIC DNA]</scope>
    <source>
        <strain evidence="2 3">772</strain>
    </source>
</reference>
<dbReference type="AlphaFoldDB" id="S4MYU8"/>
<dbReference type="HOGENOM" id="CLU_2829182_0_0_11"/>
<protein>
    <submittedName>
        <fullName evidence="2">Uncharacterized protein</fullName>
    </submittedName>
</protein>
<gene>
    <name evidence="2" type="ORF">STAFG_0615</name>
</gene>
<evidence type="ECO:0000313" key="2">
    <source>
        <dbReference type="EMBL" id="EPJ42331.1"/>
    </source>
</evidence>
<dbReference type="Proteomes" id="UP000015001">
    <property type="component" value="Unassembled WGS sequence"/>
</dbReference>
<name>S4MYU8_9ACTN</name>
<evidence type="ECO:0000256" key="1">
    <source>
        <dbReference type="SAM" id="MobiDB-lite"/>
    </source>
</evidence>
<evidence type="ECO:0000313" key="3">
    <source>
        <dbReference type="Proteomes" id="UP000015001"/>
    </source>
</evidence>
<dbReference type="EMBL" id="AOPY01001266">
    <property type="protein sequence ID" value="EPJ42331.1"/>
    <property type="molecule type" value="Genomic_DNA"/>
</dbReference>
<comment type="caution">
    <text evidence="2">The sequence shown here is derived from an EMBL/GenBank/DDBJ whole genome shotgun (WGS) entry which is preliminary data.</text>
</comment>
<proteinExistence type="predicted"/>
<organism evidence="2 3">
    <name type="scientific">Streptomyces afghaniensis 772</name>
    <dbReference type="NCBI Taxonomy" id="1283301"/>
    <lineage>
        <taxon>Bacteria</taxon>
        <taxon>Bacillati</taxon>
        <taxon>Actinomycetota</taxon>
        <taxon>Actinomycetes</taxon>
        <taxon>Kitasatosporales</taxon>
        <taxon>Streptomycetaceae</taxon>
        <taxon>Streptomyces</taxon>
    </lineage>
</organism>
<accession>S4MYU8</accession>